<comment type="caution">
    <text evidence="3">The sequence shown here is derived from an EMBL/GenBank/DDBJ whole genome shotgun (WGS) entry which is preliminary data.</text>
</comment>
<dbReference type="Proteomes" id="UP001357485">
    <property type="component" value="Unassembled WGS sequence"/>
</dbReference>
<keyword evidence="4" id="KW-1185">Reference proteome</keyword>
<evidence type="ECO:0000256" key="1">
    <source>
        <dbReference type="ARBA" id="ARBA00022737"/>
    </source>
</evidence>
<dbReference type="Pfam" id="PF24492">
    <property type="entry name" value="HEAT_ECM29"/>
    <property type="match status" value="1"/>
</dbReference>
<dbReference type="Gene3D" id="1.25.10.10">
    <property type="entry name" value="Leucine-rich Repeat Variant"/>
    <property type="match status" value="1"/>
</dbReference>
<sequence length="152" mass="16558">MTSTLIRSLEAGESSSGNAGAMLKHVLPFLLSTSGLESSAKEVQAFALSTLLQIVKKSSGNTLRPFIPELVERLLGLLSSLEPQVVNYVHLNASKYNLTEQKIDEMRLASIRGSPLTESIERCLDLMDDATMTELRPRLEIAMKTAVGLPSK</sequence>
<gene>
    <name evidence="3" type="primary">ECM29_6</name>
    <name evidence="3" type="ORF">LTR16_011370</name>
</gene>
<dbReference type="EMBL" id="JAVRRA010028118">
    <property type="protein sequence ID" value="KAK5045596.1"/>
    <property type="molecule type" value="Genomic_DNA"/>
</dbReference>
<proteinExistence type="predicted"/>
<evidence type="ECO:0000313" key="3">
    <source>
        <dbReference type="EMBL" id="KAK5045596.1"/>
    </source>
</evidence>
<protein>
    <submittedName>
        <fullName evidence="3">Proteasome component M29</fullName>
    </submittedName>
</protein>
<dbReference type="InterPro" id="IPR011989">
    <property type="entry name" value="ARM-like"/>
</dbReference>
<evidence type="ECO:0000313" key="4">
    <source>
        <dbReference type="Proteomes" id="UP001357485"/>
    </source>
</evidence>
<dbReference type="InterPro" id="IPR016024">
    <property type="entry name" value="ARM-type_fold"/>
</dbReference>
<dbReference type="SUPFAM" id="SSF48371">
    <property type="entry name" value="ARM repeat"/>
    <property type="match status" value="1"/>
</dbReference>
<dbReference type="GO" id="GO:0000502">
    <property type="term" value="C:proteasome complex"/>
    <property type="evidence" value="ECO:0007669"/>
    <property type="project" value="UniProtKB-KW"/>
</dbReference>
<keyword evidence="3" id="KW-0647">Proteasome</keyword>
<reference evidence="3 4" key="1">
    <citation type="submission" date="2023-08" db="EMBL/GenBank/DDBJ databases">
        <title>Black Yeasts Isolated from many extreme environments.</title>
        <authorList>
            <person name="Coleine C."/>
            <person name="Stajich J.E."/>
            <person name="Selbmann L."/>
        </authorList>
    </citation>
    <scope>NUCLEOTIDE SEQUENCE [LARGE SCALE GENOMIC DNA]</scope>
    <source>
        <strain evidence="3 4">CCFEE 536</strain>
    </source>
</reference>
<feature type="non-terminal residue" evidence="3">
    <location>
        <position position="152"/>
    </location>
</feature>
<dbReference type="PANTHER" id="PTHR23346">
    <property type="entry name" value="TRANSLATIONAL ACTIVATOR GCN1-RELATED"/>
    <property type="match status" value="1"/>
</dbReference>
<name>A0ABR0IUD3_9PEZI</name>
<keyword evidence="1" id="KW-0677">Repeat</keyword>
<accession>A0ABR0IUD3</accession>
<feature type="domain" description="Proteasome adapter and scaffold protein ECM29 HEAT-repeat" evidence="2">
    <location>
        <begin position="63"/>
        <end position="152"/>
    </location>
</feature>
<organism evidence="3 4">
    <name type="scientific">Cryomyces antarcticus</name>
    <dbReference type="NCBI Taxonomy" id="329879"/>
    <lineage>
        <taxon>Eukaryota</taxon>
        <taxon>Fungi</taxon>
        <taxon>Dikarya</taxon>
        <taxon>Ascomycota</taxon>
        <taxon>Pezizomycotina</taxon>
        <taxon>Dothideomycetes</taxon>
        <taxon>Dothideomycetes incertae sedis</taxon>
        <taxon>Cryomyces</taxon>
    </lineage>
</organism>
<dbReference type="PANTHER" id="PTHR23346:SF19">
    <property type="entry name" value="PROTEASOME ADAPTER AND SCAFFOLD PROTEIN ECM29"/>
    <property type="match status" value="1"/>
</dbReference>
<dbReference type="InterPro" id="IPR055443">
    <property type="entry name" value="HEAT_ECM29"/>
</dbReference>
<evidence type="ECO:0000259" key="2">
    <source>
        <dbReference type="Pfam" id="PF24492"/>
    </source>
</evidence>